<dbReference type="CDD" id="cd07377">
    <property type="entry name" value="WHTH_GntR"/>
    <property type="match status" value="1"/>
</dbReference>
<dbReference type="EMBL" id="POTW01000003">
    <property type="protein sequence ID" value="PZF86275.1"/>
    <property type="molecule type" value="Genomic_DNA"/>
</dbReference>
<evidence type="ECO:0000313" key="6">
    <source>
        <dbReference type="Proteomes" id="UP000248764"/>
    </source>
</evidence>
<dbReference type="PANTHER" id="PTHR43537:SF45">
    <property type="entry name" value="GNTR FAMILY REGULATORY PROTEIN"/>
    <property type="match status" value="1"/>
</dbReference>
<dbReference type="SUPFAM" id="SSF46785">
    <property type="entry name" value="Winged helix' DNA-binding domain"/>
    <property type="match status" value="1"/>
</dbReference>
<dbReference type="GO" id="GO:0003677">
    <property type="term" value="F:DNA binding"/>
    <property type="evidence" value="ECO:0007669"/>
    <property type="project" value="UniProtKB-KW"/>
</dbReference>
<dbReference type="Pfam" id="PF07729">
    <property type="entry name" value="FCD"/>
    <property type="match status" value="1"/>
</dbReference>
<dbReference type="PROSITE" id="PS50949">
    <property type="entry name" value="HTH_GNTR"/>
    <property type="match status" value="1"/>
</dbReference>
<dbReference type="SUPFAM" id="SSF48008">
    <property type="entry name" value="GntR ligand-binding domain-like"/>
    <property type="match status" value="1"/>
</dbReference>
<keyword evidence="6" id="KW-1185">Reference proteome</keyword>
<keyword evidence="3" id="KW-0804">Transcription</keyword>
<dbReference type="AlphaFoldDB" id="A0A2W2BGF4"/>
<dbReference type="SMART" id="SM00345">
    <property type="entry name" value="HTH_GNTR"/>
    <property type="match status" value="1"/>
</dbReference>
<proteinExistence type="predicted"/>
<dbReference type="InterPro" id="IPR036390">
    <property type="entry name" value="WH_DNA-bd_sf"/>
</dbReference>
<dbReference type="InterPro" id="IPR036388">
    <property type="entry name" value="WH-like_DNA-bd_sf"/>
</dbReference>
<gene>
    <name evidence="5" type="ORF">C1I92_01930</name>
</gene>
<dbReference type="SMART" id="SM00895">
    <property type="entry name" value="FCD"/>
    <property type="match status" value="1"/>
</dbReference>
<dbReference type="PANTHER" id="PTHR43537">
    <property type="entry name" value="TRANSCRIPTIONAL REGULATOR, GNTR FAMILY"/>
    <property type="match status" value="1"/>
</dbReference>
<evidence type="ECO:0000313" key="5">
    <source>
        <dbReference type="EMBL" id="PZF86275.1"/>
    </source>
</evidence>
<dbReference type="Proteomes" id="UP000248764">
    <property type="component" value="Unassembled WGS sequence"/>
</dbReference>
<organism evidence="5 6">
    <name type="scientific">Jiangella anatolica</name>
    <dbReference type="NCBI Taxonomy" id="2670374"/>
    <lineage>
        <taxon>Bacteria</taxon>
        <taxon>Bacillati</taxon>
        <taxon>Actinomycetota</taxon>
        <taxon>Actinomycetes</taxon>
        <taxon>Jiangellales</taxon>
        <taxon>Jiangellaceae</taxon>
        <taxon>Jiangella</taxon>
    </lineage>
</organism>
<evidence type="ECO:0000256" key="3">
    <source>
        <dbReference type="ARBA" id="ARBA00023163"/>
    </source>
</evidence>
<dbReference type="GO" id="GO:0003700">
    <property type="term" value="F:DNA-binding transcription factor activity"/>
    <property type="evidence" value="ECO:0007669"/>
    <property type="project" value="InterPro"/>
</dbReference>
<comment type="caution">
    <text evidence="5">The sequence shown here is derived from an EMBL/GenBank/DDBJ whole genome shotgun (WGS) entry which is preliminary data.</text>
</comment>
<evidence type="ECO:0000259" key="4">
    <source>
        <dbReference type="PROSITE" id="PS50949"/>
    </source>
</evidence>
<keyword evidence="2" id="KW-0238">DNA-binding</keyword>
<dbReference type="InterPro" id="IPR011711">
    <property type="entry name" value="GntR_C"/>
</dbReference>
<dbReference type="Gene3D" id="1.20.120.530">
    <property type="entry name" value="GntR ligand-binding domain-like"/>
    <property type="match status" value="1"/>
</dbReference>
<keyword evidence="1" id="KW-0805">Transcription regulation</keyword>
<dbReference type="Pfam" id="PF00392">
    <property type="entry name" value="GntR"/>
    <property type="match status" value="1"/>
</dbReference>
<dbReference type="PRINTS" id="PR00035">
    <property type="entry name" value="HTHGNTR"/>
</dbReference>
<reference evidence="5 6" key="1">
    <citation type="submission" date="2018-01" db="EMBL/GenBank/DDBJ databases">
        <title>Draft genome sequence of Jiangella sp. GTF31.</title>
        <authorList>
            <person name="Sahin N."/>
            <person name="Ay H."/>
            <person name="Saygin H."/>
        </authorList>
    </citation>
    <scope>NUCLEOTIDE SEQUENCE [LARGE SCALE GENOMIC DNA]</scope>
    <source>
        <strain evidence="5 6">GTF31</strain>
    </source>
</reference>
<feature type="domain" description="HTH gntR-type" evidence="4">
    <location>
        <begin position="25"/>
        <end position="92"/>
    </location>
</feature>
<dbReference type="InterPro" id="IPR008920">
    <property type="entry name" value="TF_FadR/GntR_C"/>
</dbReference>
<dbReference type="Gene3D" id="1.10.10.10">
    <property type="entry name" value="Winged helix-like DNA-binding domain superfamily/Winged helix DNA-binding domain"/>
    <property type="match status" value="1"/>
</dbReference>
<dbReference type="RefSeq" id="WP_111252967.1">
    <property type="nucleotide sequence ID" value="NZ_POTW01000003.1"/>
</dbReference>
<evidence type="ECO:0000256" key="1">
    <source>
        <dbReference type="ARBA" id="ARBA00023015"/>
    </source>
</evidence>
<name>A0A2W2BGF4_9ACTN</name>
<protein>
    <submittedName>
        <fullName evidence="5">GntR family transcriptional regulator</fullName>
    </submittedName>
</protein>
<dbReference type="InterPro" id="IPR000524">
    <property type="entry name" value="Tscrpt_reg_HTH_GntR"/>
</dbReference>
<evidence type="ECO:0000256" key="2">
    <source>
        <dbReference type="ARBA" id="ARBA00023125"/>
    </source>
</evidence>
<sequence>MGEGALDDGRRAAVLSLVERTRRGGRASDQVFEQLLEAIRGLRLLPGQPLSETELARDLGVSRTPVREAIARLTDAGLVDVVPQVGTTVAKIRLAEVEEARFVRESLEIAAIKVAMPLAAADVAGLRRLIEDQRHALDAGDLDGLFELDEALHGRIFALSGHPGVWATVRRTKVHLDRMRRLVLPDRALISEVIAEHASIVDALESGDAIGGEDLVRAHARRVSALTPELTRRFPDHFA</sequence>
<accession>A0A2W2BGF4</accession>